<organism evidence="3 4">
    <name type="scientific">Amycolatopsis australiensis</name>
    <dbReference type="NCBI Taxonomy" id="546364"/>
    <lineage>
        <taxon>Bacteria</taxon>
        <taxon>Bacillati</taxon>
        <taxon>Actinomycetota</taxon>
        <taxon>Actinomycetes</taxon>
        <taxon>Pseudonocardiales</taxon>
        <taxon>Pseudonocardiaceae</taxon>
        <taxon>Amycolatopsis</taxon>
    </lineage>
</organism>
<protein>
    <submittedName>
        <fullName evidence="3">PucR C-terminal helix-turn-helix domain-containing protein</fullName>
    </submittedName>
</protein>
<gene>
    <name evidence="3" type="ORF">SAMN04489730_5796</name>
</gene>
<name>A0A1K1SID9_9PSEU</name>
<proteinExistence type="predicted"/>
<accession>A0A1K1SID9</accession>
<dbReference type="PANTHER" id="PTHR33744">
    <property type="entry name" value="CARBOHYDRATE DIACID REGULATOR"/>
    <property type="match status" value="1"/>
</dbReference>
<feature type="domain" description="RsbT co-antagonist protein RsbRD N-terminal" evidence="2">
    <location>
        <begin position="16"/>
        <end position="153"/>
    </location>
</feature>
<dbReference type="EMBL" id="FPJG01000006">
    <property type="protein sequence ID" value="SFW84113.1"/>
    <property type="molecule type" value="Genomic_DNA"/>
</dbReference>
<dbReference type="InterPro" id="IPR042070">
    <property type="entry name" value="PucR_C-HTH_sf"/>
</dbReference>
<feature type="domain" description="PucR C-terminal helix-turn-helix" evidence="1">
    <location>
        <begin position="305"/>
        <end position="353"/>
    </location>
</feature>
<dbReference type="InterPro" id="IPR051448">
    <property type="entry name" value="CdaR-like_regulators"/>
</dbReference>
<dbReference type="PANTHER" id="PTHR33744:SF17">
    <property type="entry name" value="CONSERVED PROTEIN"/>
    <property type="match status" value="1"/>
</dbReference>
<dbReference type="RefSeq" id="WP_245805135.1">
    <property type="nucleotide sequence ID" value="NZ_FPJG01000006.1"/>
</dbReference>
<evidence type="ECO:0000259" key="2">
    <source>
        <dbReference type="Pfam" id="PF14361"/>
    </source>
</evidence>
<dbReference type="Pfam" id="PF13556">
    <property type="entry name" value="HTH_30"/>
    <property type="match status" value="1"/>
</dbReference>
<dbReference type="AlphaFoldDB" id="A0A1K1SID9"/>
<reference evidence="4" key="1">
    <citation type="submission" date="2016-11" db="EMBL/GenBank/DDBJ databases">
        <authorList>
            <person name="Varghese N."/>
            <person name="Submissions S."/>
        </authorList>
    </citation>
    <scope>NUCLEOTIDE SEQUENCE [LARGE SCALE GENOMIC DNA]</scope>
    <source>
        <strain evidence="4">DSM 44671</strain>
    </source>
</reference>
<dbReference type="STRING" id="546364.SAMN04489730_5796"/>
<dbReference type="InterPro" id="IPR025751">
    <property type="entry name" value="RsbRD_N_dom"/>
</dbReference>
<dbReference type="InterPro" id="IPR025736">
    <property type="entry name" value="PucR_C-HTH_dom"/>
</dbReference>
<evidence type="ECO:0000313" key="4">
    <source>
        <dbReference type="Proteomes" id="UP000182740"/>
    </source>
</evidence>
<dbReference type="Proteomes" id="UP000182740">
    <property type="component" value="Unassembled WGS sequence"/>
</dbReference>
<evidence type="ECO:0000259" key="1">
    <source>
        <dbReference type="Pfam" id="PF13556"/>
    </source>
</evidence>
<evidence type="ECO:0000313" key="3">
    <source>
        <dbReference type="EMBL" id="SFW84113.1"/>
    </source>
</evidence>
<sequence>MTPLLRRILDELAADDAVLDELVKVARSQSPEVARLPEAENRRHVQVLLSAALRATASPDGPAREDYTTAEALGADRAAQGVPLTDLLRGVQAGRTHAARVAVERARAAGVPDDVILETVLDADRYTGALEHHIVKGYHAAELQLSRTVRDARTQLLRTLLLAGDPPAPEELRQAGLRPGGRYHCVVSDVSDPAQARTLEQALLEFGGVYGLVEGRLTGLAARPPAGVTLTGDARLVVAPATALPALREVHGLCTAAARIAGPGCHDLTVLAGEIALTAQPLLGDLLTASLLPALDTANPFHRELAATALAYLDHGRRLRPTAEALHLHPNTVRYRLDRLAELTPLPLAENSDSRVLDTVRSWWALQHWLSRPVT</sequence>
<keyword evidence="4" id="KW-1185">Reference proteome</keyword>
<dbReference type="Gene3D" id="1.10.10.2840">
    <property type="entry name" value="PucR C-terminal helix-turn-helix domain"/>
    <property type="match status" value="1"/>
</dbReference>
<dbReference type="Pfam" id="PF14361">
    <property type="entry name" value="RsbRD_N"/>
    <property type="match status" value="1"/>
</dbReference>